<dbReference type="Proteomes" id="UP000698800">
    <property type="component" value="Unassembled WGS sequence"/>
</dbReference>
<evidence type="ECO:0000313" key="2">
    <source>
        <dbReference type="Proteomes" id="UP000698800"/>
    </source>
</evidence>
<dbReference type="EMBL" id="JAGHQL010000074">
    <property type="protein sequence ID" value="KAH0541599.1"/>
    <property type="molecule type" value="Genomic_DNA"/>
</dbReference>
<proteinExistence type="predicted"/>
<sequence length="129" mass="14567">MVSQTLKTTAVPEGRVKWRSKYIRWGRFPDGSEQDDKAPAYAYKQDMIDLNFELRIISKPSLCKHPNITQLLAVCFGAPSEKSERLRGFAEPGLIVELAHERFPDLASFFDSNSIRGGLTGCLMRLVHP</sequence>
<comment type="caution">
    <text evidence="1">The sequence shown here is derived from an EMBL/GenBank/DDBJ whole genome shotgun (WGS) entry which is preliminary data.</text>
</comment>
<accession>A0A9P8L372</accession>
<protein>
    <submittedName>
        <fullName evidence="1">Uncharacterized protein</fullName>
    </submittedName>
</protein>
<reference evidence="1" key="1">
    <citation type="submission" date="2021-03" db="EMBL/GenBank/DDBJ databases">
        <title>Comparative genomics and phylogenomic investigation of the class Geoglossomycetes provide insights into ecological specialization and systematics.</title>
        <authorList>
            <person name="Melie T."/>
            <person name="Pirro S."/>
            <person name="Miller A.N."/>
            <person name="Quandt A."/>
        </authorList>
    </citation>
    <scope>NUCLEOTIDE SEQUENCE</scope>
    <source>
        <strain evidence="1">GBOQ0MN5Z8</strain>
    </source>
</reference>
<dbReference type="OrthoDB" id="5428363at2759"/>
<dbReference type="AlphaFoldDB" id="A0A9P8L372"/>
<gene>
    <name evidence="1" type="ORF">FGG08_003947</name>
</gene>
<name>A0A9P8L372_9PEZI</name>
<keyword evidence="2" id="KW-1185">Reference proteome</keyword>
<organism evidence="1 2">
    <name type="scientific">Glutinoglossum americanum</name>
    <dbReference type="NCBI Taxonomy" id="1670608"/>
    <lineage>
        <taxon>Eukaryota</taxon>
        <taxon>Fungi</taxon>
        <taxon>Dikarya</taxon>
        <taxon>Ascomycota</taxon>
        <taxon>Pezizomycotina</taxon>
        <taxon>Geoglossomycetes</taxon>
        <taxon>Geoglossales</taxon>
        <taxon>Geoglossaceae</taxon>
        <taxon>Glutinoglossum</taxon>
    </lineage>
</organism>
<evidence type="ECO:0000313" key="1">
    <source>
        <dbReference type="EMBL" id="KAH0541599.1"/>
    </source>
</evidence>